<dbReference type="EMBL" id="PGCI01000219">
    <property type="protein sequence ID" value="PLW33470.1"/>
    <property type="molecule type" value="Genomic_DNA"/>
</dbReference>
<dbReference type="EMBL" id="PGCI01001092">
    <property type="protein sequence ID" value="PLW08003.1"/>
    <property type="molecule type" value="Genomic_DNA"/>
</dbReference>
<keyword evidence="4" id="KW-1185">Reference proteome</keyword>
<reference evidence="4 5" key="1">
    <citation type="submission" date="2017-11" db="EMBL/GenBank/DDBJ databases">
        <title>De novo assembly and phasing of dikaryotic genomes from two isolates of Puccinia coronata f. sp. avenae, the causal agent of oat crown rust.</title>
        <authorList>
            <person name="Miller M.E."/>
            <person name="Zhang Y."/>
            <person name="Omidvar V."/>
            <person name="Sperschneider J."/>
            <person name="Schwessinger B."/>
            <person name="Raley C."/>
            <person name="Palmer J.M."/>
            <person name="Garnica D."/>
            <person name="Upadhyaya N."/>
            <person name="Rathjen J."/>
            <person name="Taylor J.M."/>
            <person name="Park R.F."/>
            <person name="Dodds P.N."/>
            <person name="Hirsch C.D."/>
            <person name="Kianian S.F."/>
            <person name="Figueroa M."/>
        </authorList>
    </citation>
    <scope>NUCLEOTIDE SEQUENCE [LARGE SCALE GENOMIC DNA]</scope>
    <source>
        <strain evidence="2">12NC29</strain>
        <strain evidence="3">12SD80</strain>
    </source>
</reference>
<dbReference type="Proteomes" id="UP000235392">
    <property type="component" value="Unassembled WGS sequence"/>
</dbReference>
<comment type="caution">
    <text evidence="3">The sequence shown here is derived from an EMBL/GenBank/DDBJ whole genome shotgun (WGS) entry which is preliminary data.</text>
</comment>
<proteinExistence type="predicted"/>
<evidence type="ECO:0000313" key="1">
    <source>
        <dbReference type="EMBL" id="PLW08003.1"/>
    </source>
</evidence>
<dbReference type="EMBL" id="PGCJ01000571">
    <property type="protein sequence ID" value="PLW26002.1"/>
    <property type="molecule type" value="Genomic_DNA"/>
</dbReference>
<dbReference type="Proteomes" id="UP000235388">
    <property type="component" value="Unassembled WGS sequence"/>
</dbReference>
<accession>A0A2N5U6W6</accession>
<sequence length="100" mass="10858">MMMLCSAVHQQPAFLSTDSSIISIDTGVHRHPSIYIPADRDSSAGHLHINQSPESLSLRLSPPGPFVPSRPAISELVRSPSHPWVLDTVHRPQASAPSFT</sequence>
<evidence type="ECO:0000313" key="2">
    <source>
        <dbReference type="EMBL" id="PLW26002.1"/>
    </source>
</evidence>
<organism evidence="3 5">
    <name type="scientific">Puccinia coronata f. sp. avenae</name>
    <dbReference type="NCBI Taxonomy" id="200324"/>
    <lineage>
        <taxon>Eukaryota</taxon>
        <taxon>Fungi</taxon>
        <taxon>Dikarya</taxon>
        <taxon>Basidiomycota</taxon>
        <taxon>Pucciniomycotina</taxon>
        <taxon>Pucciniomycetes</taxon>
        <taxon>Pucciniales</taxon>
        <taxon>Pucciniaceae</taxon>
        <taxon>Puccinia</taxon>
    </lineage>
</organism>
<name>A0A2N5U6W6_9BASI</name>
<protein>
    <submittedName>
        <fullName evidence="3">Uncharacterized protein</fullName>
    </submittedName>
</protein>
<evidence type="ECO:0000313" key="5">
    <source>
        <dbReference type="Proteomes" id="UP000235392"/>
    </source>
</evidence>
<gene>
    <name evidence="2" type="ORF">PCANC_25317</name>
    <name evidence="3" type="ORF">PCASD_14418</name>
    <name evidence="1" type="ORF">PCASD_23716</name>
</gene>
<dbReference type="AlphaFoldDB" id="A0A2N5U6W6"/>
<evidence type="ECO:0000313" key="4">
    <source>
        <dbReference type="Proteomes" id="UP000235388"/>
    </source>
</evidence>
<evidence type="ECO:0000313" key="3">
    <source>
        <dbReference type="EMBL" id="PLW33470.1"/>
    </source>
</evidence>